<dbReference type="Gene3D" id="3.40.50.300">
    <property type="entry name" value="P-loop containing nucleotide triphosphate hydrolases"/>
    <property type="match status" value="1"/>
</dbReference>
<dbReference type="SMART" id="SM00382">
    <property type="entry name" value="AAA"/>
    <property type="match status" value="1"/>
</dbReference>
<feature type="transmembrane region" description="Helical" evidence="8">
    <location>
        <begin position="597"/>
        <end position="620"/>
    </location>
</feature>
<keyword evidence="4" id="KW-0547">Nucleotide-binding</keyword>
<dbReference type="InterPro" id="IPR050352">
    <property type="entry name" value="ABCG_transporters"/>
</dbReference>
<evidence type="ECO:0000256" key="6">
    <source>
        <dbReference type="ARBA" id="ARBA00022989"/>
    </source>
</evidence>
<evidence type="ECO:0000256" key="8">
    <source>
        <dbReference type="SAM" id="Phobius"/>
    </source>
</evidence>
<protein>
    <recommendedName>
        <fullName evidence="9">ABC transporter domain-containing protein</fullName>
    </recommendedName>
</protein>
<feature type="transmembrane region" description="Helical" evidence="8">
    <location>
        <begin position="705"/>
        <end position="724"/>
    </location>
</feature>
<feature type="domain" description="ABC transporter" evidence="9">
    <location>
        <begin position="169"/>
        <end position="411"/>
    </location>
</feature>
<dbReference type="PROSITE" id="PS50893">
    <property type="entry name" value="ABC_TRANSPORTER_2"/>
    <property type="match status" value="1"/>
</dbReference>
<evidence type="ECO:0000256" key="3">
    <source>
        <dbReference type="ARBA" id="ARBA00022692"/>
    </source>
</evidence>
<dbReference type="Proteomes" id="UP000816034">
    <property type="component" value="Unassembled WGS sequence"/>
</dbReference>
<comment type="caution">
    <text evidence="10">The sequence shown here is derived from an EMBL/GenBank/DDBJ whole genome shotgun (WGS) entry which is preliminary data.</text>
</comment>
<dbReference type="Pfam" id="PF00005">
    <property type="entry name" value="ABC_tran"/>
    <property type="match status" value="1"/>
</dbReference>
<evidence type="ECO:0000256" key="4">
    <source>
        <dbReference type="ARBA" id="ARBA00022741"/>
    </source>
</evidence>
<dbReference type="RefSeq" id="XP_044552223.1">
    <property type="nucleotide sequence ID" value="XM_044693534.1"/>
</dbReference>
<dbReference type="GO" id="GO:0016887">
    <property type="term" value="F:ATP hydrolysis activity"/>
    <property type="evidence" value="ECO:0007669"/>
    <property type="project" value="InterPro"/>
</dbReference>
<gene>
    <name evidence="10" type="ORF">C9374_000395</name>
</gene>
<keyword evidence="3 8" id="KW-0812">Transmembrane</keyword>
<feature type="transmembrane region" description="Helical" evidence="8">
    <location>
        <begin position="543"/>
        <end position="565"/>
    </location>
</feature>
<dbReference type="FunFam" id="3.40.50.300:FF:000367">
    <property type="entry name" value="ABC transporter G family member 24"/>
    <property type="match status" value="1"/>
</dbReference>
<name>A0AA88GTQ1_NAELO</name>
<dbReference type="GeneID" id="68092857"/>
<feature type="transmembrane region" description="Helical" evidence="8">
    <location>
        <begin position="97"/>
        <end position="122"/>
    </location>
</feature>
<dbReference type="SUPFAM" id="SSF52540">
    <property type="entry name" value="P-loop containing nucleoside triphosphate hydrolases"/>
    <property type="match status" value="1"/>
</dbReference>
<dbReference type="InterPro" id="IPR027417">
    <property type="entry name" value="P-loop_NTPase"/>
</dbReference>
<organism evidence="10 11">
    <name type="scientific">Naegleria lovaniensis</name>
    <name type="common">Amoeba</name>
    <dbReference type="NCBI Taxonomy" id="51637"/>
    <lineage>
        <taxon>Eukaryota</taxon>
        <taxon>Discoba</taxon>
        <taxon>Heterolobosea</taxon>
        <taxon>Tetramitia</taxon>
        <taxon>Eutetramitia</taxon>
        <taxon>Vahlkampfiidae</taxon>
        <taxon>Naegleria</taxon>
    </lineage>
</organism>
<feature type="non-terminal residue" evidence="10">
    <location>
        <position position="1"/>
    </location>
</feature>
<evidence type="ECO:0000313" key="11">
    <source>
        <dbReference type="Proteomes" id="UP000816034"/>
    </source>
</evidence>
<dbReference type="CDD" id="cd03213">
    <property type="entry name" value="ABCG_EPDR"/>
    <property type="match status" value="1"/>
</dbReference>
<keyword evidence="11" id="KW-1185">Reference proteome</keyword>
<dbReference type="PANTHER" id="PTHR48041:SF91">
    <property type="entry name" value="ABC TRANSPORTER G FAMILY MEMBER 28"/>
    <property type="match status" value="1"/>
</dbReference>
<dbReference type="InterPro" id="IPR003593">
    <property type="entry name" value="AAA+_ATPase"/>
</dbReference>
<feature type="transmembrane region" description="Helical" evidence="8">
    <location>
        <begin position="676"/>
        <end position="698"/>
    </location>
</feature>
<evidence type="ECO:0000256" key="2">
    <source>
        <dbReference type="ARBA" id="ARBA00022448"/>
    </source>
</evidence>
<dbReference type="GO" id="GO:0016020">
    <property type="term" value="C:membrane"/>
    <property type="evidence" value="ECO:0007669"/>
    <property type="project" value="UniProtKB-SubCell"/>
</dbReference>
<accession>A0AA88GTQ1</accession>
<evidence type="ECO:0000259" key="9">
    <source>
        <dbReference type="PROSITE" id="PS50893"/>
    </source>
</evidence>
<sequence length="834" mass="93830">IDYCPNGTIFKRPCPKGFYCENTHTIAACESTQYCPEGSITYQLCPKGYYCPNATVKIICPVGYFCAPGSIRPSECSWFLSLCPEGSSTDQMTVGGLILFGSILFLIFMINVIYEIAFKLYVKISAKLRKKRRELGEKSSLFSAKQRRDLMTSSMATASFVQDNFTVDIGFENLGLILRGSGKKVLHGVTGEIKHGQLTAVMGLSGCGKSTFITTLANRAYYGTQVGKVFVNGVEEKLSNYNRRIGFVPQDDIMIPTMTVEETLYFSARTRLDAKKSRKDIDAIVNDVIKVLNLEDVRHSVIGDQEKRGISGGQRKRVNVGIELVSSPLVLFLDEPTSGLDSASSKEVCEALQNISRAGINVITVIHQPRYEIFTMFDTLLLLGKGGRTIYLGPVDRVEEYFEKEFEFVKPNGINLADFVIDISAGMVENEKYPNFDPHSLPEYWEERKHKYDTNARASLGIGGFLDRDNTTSTPLVNPSSMSTSVNSTSTTGNALNYYMTKPPQIMTPTPRSKRKFINPRLPYFAQFWMCFKRSIVQLLRGLPSLVLDFSLIFLCASFLGLLFYNKVYVGPPPSNVYEKCPGDLQKVCKQPADDPIATISALMSLSMALMGSMAALRVFGKEYLNFYRESQTGLSTFCYFWAKDMSMLIVNIFAPIVFLTIYYTTVAPLASVLEYYYALLLVYWASYGLGYFISIIVKPNVAQLTSVVIVFIFNVFSGSTTPLPTLRDMYFPINIFPALSYLTYSHENIYLIELERYRHLYNTTTSMENMGYKWDELGLTIGMVVVFGMLFRIASFVALVCVKPSSLFNLGMFSFQNFFLNKVRAIMKKFRKQ</sequence>
<reference evidence="10 11" key="1">
    <citation type="journal article" date="2018" name="BMC Genomics">
        <title>The genome of Naegleria lovaniensis, the basis for a comparative approach to unravel pathogenicity factors of the human pathogenic amoeba N. fowleri.</title>
        <authorList>
            <person name="Liechti N."/>
            <person name="Schurch N."/>
            <person name="Bruggmann R."/>
            <person name="Wittwer M."/>
        </authorList>
    </citation>
    <scope>NUCLEOTIDE SEQUENCE [LARGE SCALE GENOMIC DNA]</scope>
    <source>
        <strain evidence="10 11">ATCC 30569</strain>
    </source>
</reference>
<evidence type="ECO:0000256" key="7">
    <source>
        <dbReference type="ARBA" id="ARBA00023136"/>
    </source>
</evidence>
<feature type="transmembrane region" description="Helical" evidence="8">
    <location>
        <begin position="641"/>
        <end position="664"/>
    </location>
</feature>
<keyword evidence="2" id="KW-0813">Transport</keyword>
<comment type="subcellular location">
    <subcellularLocation>
        <location evidence="1">Membrane</location>
        <topology evidence="1">Multi-pass membrane protein</topology>
    </subcellularLocation>
</comment>
<keyword evidence="5" id="KW-0067">ATP-binding</keyword>
<dbReference type="GO" id="GO:0140359">
    <property type="term" value="F:ABC-type transporter activity"/>
    <property type="evidence" value="ECO:0007669"/>
    <property type="project" value="InterPro"/>
</dbReference>
<dbReference type="GO" id="GO:0005524">
    <property type="term" value="F:ATP binding"/>
    <property type="evidence" value="ECO:0007669"/>
    <property type="project" value="UniProtKB-KW"/>
</dbReference>
<dbReference type="PANTHER" id="PTHR48041">
    <property type="entry name" value="ABC TRANSPORTER G FAMILY MEMBER 28"/>
    <property type="match status" value="1"/>
</dbReference>
<dbReference type="AlphaFoldDB" id="A0AA88GTQ1"/>
<evidence type="ECO:0000256" key="1">
    <source>
        <dbReference type="ARBA" id="ARBA00004141"/>
    </source>
</evidence>
<dbReference type="Pfam" id="PF19055">
    <property type="entry name" value="ABC2_membrane_7"/>
    <property type="match status" value="2"/>
</dbReference>
<proteinExistence type="predicted"/>
<dbReference type="PROSITE" id="PS00211">
    <property type="entry name" value="ABC_TRANSPORTER_1"/>
    <property type="match status" value="1"/>
</dbReference>
<dbReference type="InterPro" id="IPR017871">
    <property type="entry name" value="ABC_transporter-like_CS"/>
</dbReference>
<feature type="transmembrane region" description="Helical" evidence="8">
    <location>
        <begin position="778"/>
        <end position="803"/>
    </location>
</feature>
<evidence type="ECO:0000256" key="5">
    <source>
        <dbReference type="ARBA" id="ARBA00022840"/>
    </source>
</evidence>
<keyword evidence="7 8" id="KW-0472">Membrane</keyword>
<keyword evidence="6 8" id="KW-1133">Transmembrane helix</keyword>
<dbReference type="InterPro" id="IPR043926">
    <property type="entry name" value="ABCG_dom"/>
</dbReference>
<dbReference type="EMBL" id="PYSW02000010">
    <property type="protein sequence ID" value="KAG2388231.1"/>
    <property type="molecule type" value="Genomic_DNA"/>
</dbReference>
<evidence type="ECO:0000313" key="10">
    <source>
        <dbReference type="EMBL" id="KAG2388231.1"/>
    </source>
</evidence>
<dbReference type="InterPro" id="IPR003439">
    <property type="entry name" value="ABC_transporter-like_ATP-bd"/>
</dbReference>